<organism evidence="1 2">
    <name type="scientific">Aquimarina algiphila</name>
    <dbReference type="NCBI Taxonomy" id="2047982"/>
    <lineage>
        <taxon>Bacteria</taxon>
        <taxon>Pseudomonadati</taxon>
        <taxon>Bacteroidota</taxon>
        <taxon>Flavobacteriia</taxon>
        <taxon>Flavobacteriales</taxon>
        <taxon>Flavobacteriaceae</taxon>
        <taxon>Aquimarina</taxon>
    </lineage>
</organism>
<name>A0A554VAD4_9FLAO</name>
<dbReference type="OrthoDB" id="9814627at2"/>
<dbReference type="AlphaFoldDB" id="A0A554VAD4"/>
<reference evidence="1 2" key="1">
    <citation type="submission" date="2019-07" db="EMBL/GenBank/DDBJ databases">
        <title>The draft genome sequence of Aquimarina algiphila M91.</title>
        <authorList>
            <person name="Meng X."/>
        </authorList>
    </citation>
    <scope>NUCLEOTIDE SEQUENCE [LARGE SCALE GENOMIC DNA]</scope>
    <source>
        <strain evidence="1 2">M91</strain>
    </source>
</reference>
<accession>A0A554VAD4</accession>
<dbReference type="InterPro" id="IPR035986">
    <property type="entry name" value="PKD_dom_sf"/>
</dbReference>
<evidence type="ECO:0000313" key="1">
    <source>
        <dbReference type="EMBL" id="TSE02877.1"/>
    </source>
</evidence>
<proteinExistence type="predicted"/>
<comment type="caution">
    <text evidence="1">The sequence shown here is derived from an EMBL/GenBank/DDBJ whole genome shotgun (WGS) entry which is preliminary data.</text>
</comment>
<dbReference type="SUPFAM" id="SSF49299">
    <property type="entry name" value="PKD domain"/>
    <property type="match status" value="2"/>
</dbReference>
<protein>
    <submittedName>
        <fullName evidence="1">PKD domain-containing protein</fullName>
    </submittedName>
</protein>
<sequence length="1186" mass="131436">GSPEYQRCINERNLNNVSHSSSDNETFGLLLHKIITPSETVTFDYSTYTTVNINKNPTSLDAVTIKNSIGQEVMKYTLNYTDKTATRKLLTTISRGKTNTPQQEYYRFEYYGNPTSDIAYYKQDYWGYYSGNTNTTGSLISENSNRTSDFASTQEGALKKIHYPTQGYSEFIYEQNQVYGKLDTGEVGSEARLDMAINKTITSDTYPINDNINETIRVPFTPKALPDGSVKVSFGYYLHSSMGYSLSLVELKKIGGTIKNCPGAGICNYKFETASAELEPVTKQQDQTLYTLEPGDYELVLTLERIAAPSNPDRTPRAVASVTLKYYSGNPPSEPEVTNIPFGGIRIKEINSYDAQGGHTTKRYSYMKEDAVTSSGINLSKPVFVSKENYHYLPDRTPPGRTEMDCYLTKRTSSSNIPLSTYIGSPVLYTTVEEQLVGDAGEVLKTRSYFSGQTDLTERFPFPPTEKKNWRKGLTLQQQSYTKEGSSYTVNGKTTNVYGPLERHTGASGHLNSYNLKAGKVNYVFDAVGNLQTMTSGVNNSQFVTYVNRSELYPMFSSKQEEIHDNKTIIKNSAYTYDNPYGQLKTQTTTDSDNKTLTTAYSYPYDKNSTVNNLLVAQNRITTPVETQSKENTTILGTQVTEFIDWGNGIVLPGITKVAKGGDTPEPRLTYHKYDTQGNPLEVSQVDGRHIMYVWGYNNTQPIVKIDNASYTGIPAAVMTLIDQLKTTSDTEDTAVEETTMRTLFKNLREHAYFANAQISGYTYDPLIGVTSMTSPQGQTAYYRYDDMNRMQYALDQNQHVVQQVRYNYQGQQSDALGGVIIDTPGDQPKVPNQPATFMANTSGTDGANLYTWTVNGVEEQCDTSPNFTTTFTGEGTYEVKVLAYNTHTKHRVSHTMSVEAAYPPLGIPTVSGSQYILKGTNASLTASGISGGTGNSSYEWYVNNVKQSSTTTSLTYTSNTAGTYDVYFKVIDNESGNMVNSTVRKLYIYNPLNTPSISASKTDIDRGTTTTFTASGISGGSGYHRYEWYRNGVKQSETGTSYSYHFPSKGTYDVYFRVVDTRIAPEHYKNSNTRRLHVYDPLTISVSPGTSTLTNANPSVNISLSRSKGSGHYSQSWRVWRLTNPSTNYYAGSGTSLPFGSSQNGEYEIKVTVTDTKTGTVKEKIVPIIVNKSSGGGGGGTGEQF</sequence>
<evidence type="ECO:0000313" key="2">
    <source>
        <dbReference type="Proteomes" id="UP000318833"/>
    </source>
</evidence>
<dbReference type="EMBL" id="VLNR01000136">
    <property type="protein sequence ID" value="TSE02877.1"/>
    <property type="molecule type" value="Genomic_DNA"/>
</dbReference>
<dbReference type="Proteomes" id="UP000318833">
    <property type="component" value="Unassembled WGS sequence"/>
</dbReference>
<gene>
    <name evidence="1" type="ORF">FOF46_30345</name>
</gene>
<feature type="non-terminal residue" evidence="1">
    <location>
        <position position="1"/>
    </location>
</feature>
<dbReference type="RefSeq" id="WP_143919167.1">
    <property type="nucleotide sequence ID" value="NZ_VLNR01000136.1"/>
</dbReference>
<keyword evidence="2" id="KW-1185">Reference proteome</keyword>